<name>A0A6P2CCG0_9NOCA</name>
<dbReference type="NCBIfam" id="TIGR00196">
    <property type="entry name" value="yjeF_cterm"/>
    <property type="match status" value="1"/>
</dbReference>
<keyword evidence="6 17" id="KW-0547">Nucleotide-binding</keyword>
<evidence type="ECO:0000256" key="8">
    <source>
        <dbReference type="ARBA" id="ARBA00022857"/>
    </source>
</evidence>
<dbReference type="Pfam" id="PF03853">
    <property type="entry name" value="YjeF_N"/>
    <property type="match status" value="1"/>
</dbReference>
<comment type="caution">
    <text evidence="18">Lacks conserved residue(s) required for the propagation of feature annotation.</text>
</comment>
<gene>
    <name evidence="17" type="primary">nnrD</name>
    <name evidence="18" type="synonym">nnrE</name>
    <name evidence="22" type="ORF">DW322_09675</name>
</gene>
<evidence type="ECO:0000256" key="11">
    <source>
        <dbReference type="ARBA" id="ARBA00023235"/>
    </source>
</evidence>
<feature type="domain" description="YjeF C-terminal" evidence="20">
    <location>
        <begin position="210"/>
        <end position="479"/>
    </location>
</feature>
<evidence type="ECO:0000256" key="9">
    <source>
        <dbReference type="ARBA" id="ARBA00022958"/>
    </source>
</evidence>
<evidence type="ECO:0000256" key="17">
    <source>
        <dbReference type="HAMAP-Rule" id="MF_01965"/>
    </source>
</evidence>
<dbReference type="InterPro" id="IPR029056">
    <property type="entry name" value="Ribokinase-like"/>
</dbReference>
<dbReference type="InterPro" id="IPR030677">
    <property type="entry name" value="Nnr"/>
</dbReference>
<dbReference type="HAMAP" id="MF_01966">
    <property type="entry name" value="NADHX_epimerase"/>
    <property type="match status" value="1"/>
</dbReference>
<evidence type="ECO:0000256" key="10">
    <source>
        <dbReference type="ARBA" id="ARBA00023027"/>
    </source>
</evidence>
<evidence type="ECO:0000256" key="5">
    <source>
        <dbReference type="ARBA" id="ARBA00022723"/>
    </source>
</evidence>
<dbReference type="GO" id="GO:0046496">
    <property type="term" value="P:nicotinamide nucleotide metabolic process"/>
    <property type="evidence" value="ECO:0007669"/>
    <property type="project" value="UniProtKB-UniRule"/>
</dbReference>
<dbReference type="InterPro" id="IPR017953">
    <property type="entry name" value="Carbohydrate_kinase_pred_CS"/>
</dbReference>
<feature type="binding site" evidence="17">
    <location>
        <position position="298"/>
    </location>
    <ligand>
        <name>(6S)-NADPHX</name>
        <dbReference type="ChEBI" id="CHEBI:64076"/>
    </ligand>
</feature>
<feature type="domain" description="YjeF N-terminal" evidence="21">
    <location>
        <begin position="6"/>
        <end position="205"/>
    </location>
</feature>
<evidence type="ECO:0000313" key="22">
    <source>
        <dbReference type="EMBL" id="TXG90444.1"/>
    </source>
</evidence>
<comment type="caution">
    <text evidence="22">The sequence shown here is derived from an EMBL/GenBank/DDBJ whole genome shotgun (WGS) entry which is preliminary data.</text>
</comment>
<feature type="binding site" evidence="18">
    <location>
        <begin position="62"/>
        <end position="66"/>
    </location>
    <ligand>
        <name>(6S)-NADPHX</name>
        <dbReference type="ChEBI" id="CHEBI:64076"/>
    </ligand>
</feature>
<evidence type="ECO:0000256" key="16">
    <source>
        <dbReference type="ARBA" id="ARBA00049209"/>
    </source>
</evidence>
<protein>
    <recommendedName>
        <fullName evidence="19">Bifunctional NAD(P)H-hydrate repair enzyme</fullName>
    </recommendedName>
    <alternativeName>
        <fullName evidence="19">Nicotinamide nucleotide repair protein</fullName>
    </alternativeName>
    <domain>
        <recommendedName>
            <fullName evidence="19">ADP-dependent (S)-NAD(P)H-hydrate dehydratase</fullName>
            <ecNumber evidence="19">4.2.1.136</ecNumber>
        </recommendedName>
        <alternativeName>
            <fullName evidence="19">ADP-dependent NAD(P)HX dehydratase</fullName>
        </alternativeName>
    </domain>
    <domain>
        <recommendedName>
            <fullName evidence="19">NAD(P)H-hydrate epimerase</fullName>
            <ecNumber evidence="19">5.1.99.6</ecNumber>
        </recommendedName>
    </domain>
</protein>
<comment type="function">
    <text evidence="14 19">Bifunctional enzyme that catalyzes the epimerization of the S- and R-forms of NAD(P)HX and the dehydration of the S-form of NAD(P)HX at the expense of ADP, which is converted to AMP. This allows the repair of both epimers of NAD(P)HX, a damaged form of NAD(P)H that is a result of enzymatic or heat-dependent hydration.</text>
</comment>
<dbReference type="InterPro" id="IPR036652">
    <property type="entry name" value="YjeF_N_dom_sf"/>
</dbReference>
<dbReference type="GO" id="GO:0110051">
    <property type="term" value="P:metabolite repair"/>
    <property type="evidence" value="ECO:0007669"/>
    <property type="project" value="TreeGrafter"/>
</dbReference>
<dbReference type="Gene3D" id="3.40.1190.20">
    <property type="match status" value="1"/>
</dbReference>
<evidence type="ECO:0000313" key="23">
    <source>
        <dbReference type="Proteomes" id="UP000471120"/>
    </source>
</evidence>
<keyword evidence="10 17" id="KW-0520">NAD</keyword>
<dbReference type="SUPFAM" id="SSF53613">
    <property type="entry name" value="Ribokinase-like"/>
    <property type="match status" value="1"/>
</dbReference>
<dbReference type="EC" id="5.1.99.6" evidence="19"/>
<dbReference type="GO" id="GO:0005524">
    <property type="term" value="F:ATP binding"/>
    <property type="evidence" value="ECO:0007669"/>
    <property type="project" value="UniProtKB-UniRule"/>
</dbReference>
<evidence type="ECO:0000259" key="20">
    <source>
        <dbReference type="PROSITE" id="PS51383"/>
    </source>
</evidence>
<comment type="subunit">
    <text evidence="17">Homotetramer.</text>
</comment>
<dbReference type="GO" id="GO:0052856">
    <property type="term" value="F:NAD(P)HX epimerase activity"/>
    <property type="evidence" value="ECO:0007669"/>
    <property type="project" value="UniProtKB-UniRule"/>
</dbReference>
<comment type="similarity">
    <text evidence="3 19">In the N-terminal section; belongs to the NnrE/AIBP family.</text>
</comment>
<accession>A0A6P2CCG0</accession>
<dbReference type="GO" id="GO:0052855">
    <property type="term" value="F:ADP-dependent NAD(P)H-hydrate dehydratase activity"/>
    <property type="evidence" value="ECO:0007669"/>
    <property type="project" value="UniProtKB-UniRule"/>
</dbReference>
<dbReference type="GO" id="GO:0046872">
    <property type="term" value="F:metal ion binding"/>
    <property type="evidence" value="ECO:0007669"/>
    <property type="project" value="UniProtKB-UniRule"/>
</dbReference>
<comment type="catalytic activity">
    <reaction evidence="2 18 19">
        <text>(6R)-NADPHX = (6S)-NADPHX</text>
        <dbReference type="Rhea" id="RHEA:32227"/>
        <dbReference type="ChEBI" id="CHEBI:64076"/>
        <dbReference type="ChEBI" id="CHEBI:64077"/>
        <dbReference type="EC" id="5.1.99.6"/>
    </reaction>
</comment>
<proteinExistence type="inferred from homology"/>
<dbReference type="CDD" id="cd01171">
    <property type="entry name" value="YXKO-related"/>
    <property type="match status" value="1"/>
</dbReference>
<keyword evidence="13" id="KW-0511">Multifunctional enzyme</keyword>
<evidence type="ECO:0000259" key="21">
    <source>
        <dbReference type="PROSITE" id="PS51385"/>
    </source>
</evidence>
<evidence type="ECO:0000256" key="3">
    <source>
        <dbReference type="ARBA" id="ARBA00006001"/>
    </source>
</evidence>
<dbReference type="AlphaFoldDB" id="A0A6P2CCG0"/>
<comment type="function">
    <text evidence="17">Catalyzes the dehydration of the S-form of NAD(P)HX at the expense of ADP, which is converted to AMP. Together with NAD(P)HX epimerase, which catalyzes the epimerization of the S- and R-forms, the enzyme allows the repair of both epimers of NAD(P)HX, a damaged form of NAD(P)H that is a result of enzymatic or heat-dependent hydration.</text>
</comment>
<evidence type="ECO:0000256" key="7">
    <source>
        <dbReference type="ARBA" id="ARBA00022840"/>
    </source>
</evidence>
<feature type="binding site" evidence="18">
    <location>
        <begin position="124"/>
        <end position="130"/>
    </location>
    <ligand>
        <name>(6S)-NADPHX</name>
        <dbReference type="ChEBI" id="CHEBI:64076"/>
    </ligand>
</feature>
<dbReference type="PROSITE" id="PS01050">
    <property type="entry name" value="YJEF_C_2"/>
    <property type="match status" value="1"/>
</dbReference>
<feature type="binding site" evidence="18">
    <location>
        <position position="153"/>
    </location>
    <ligand>
        <name>K(+)</name>
        <dbReference type="ChEBI" id="CHEBI:29103"/>
    </ligand>
</feature>
<comment type="catalytic activity">
    <reaction evidence="15 17 19">
        <text>(6S)-NADHX + ADP = AMP + phosphate + NADH + H(+)</text>
        <dbReference type="Rhea" id="RHEA:32223"/>
        <dbReference type="ChEBI" id="CHEBI:15378"/>
        <dbReference type="ChEBI" id="CHEBI:43474"/>
        <dbReference type="ChEBI" id="CHEBI:57945"/>
        <dbReference type="ChEBI" id="CHEBI:64074"/>
        <dbReference type="ChEBI" id="CHEBI:456215"/>
        <dbReference type="ChEBI" id="CHEBI:456216"/>
        <dbReference type="EC" id="4.2.1.136"/>
    </reaction>
</comment>
<keyword evidence="7 17" id="KW-0067">ATP-binding</keyword>
<comment type="catalytic activity">
    <reaction evidence="16 17 19">
        <text>(6S)-NADPHX + ADP = AMP + phosphate + NADPH + H(+)</text>
        <dbReference type="Rhea" id="RHEA:32235"/>
        <dbReference type="ChEBI" id="CHEBI:15378"/>
        <dbReference type="ChEBI" id="CHEBI:43474"/>
        <dbReference type="ChEBI" id="CHEBI:57783"/>
        <dbReference type="ChEBI" id="CHEBI:64076"/>
        <dbReference type="ChEBI" id="CHEBI:456215"/>
        <dbReference type="ChEBI" id="CHEBI:456216"/>
        <dbReference type="EC" id="4.2.1.136"/>
    </reaction>
</comment>
<comment type="cofactor">
    <cofactor evidence="17">
        <name>Mg(2+)</name>
        <dbReference type="ChEBI" id="CHEBI:18420"/>
    </cofactor>
</comment>
<dbReference type="EMBL" id="QRCM01000001">
    <property type="protein sequence ID" value="TXG90444.1"/>
    <property type="molecule type" value="Genomic_DNA"/>
</dbReference>
<comment type="similarity">
    <text evidence="17">Belongs to the NnrD/CARKD family.</text>
</comment>
<feature type="binding site" evidence="17">
    <location>
        <position position="245"/>
    </location>
    <ligand>
        <name>(6S)-NADPHX</name>
        <dbReference type="ChEBI" id="CHEBI:64076"/>
    </ligand>
</feature>
<feature type="binding site" evidence="18">
    <location>
        <position position="150"/>
    </location>
    <ligand>
        <name>(6S)-NADPHX</name>
        <dbReference type="ChEBI" id="CHEBI:64076"/>
    </ligand>
</feature>
<dbReference type="InterPro" id="IPR000631">
    <property type="entry name" value="CARKD"/>
</dbReference>
<evidence type="ECO:0000256" key="13">
    <source>
        <dbReference type="ARBA" id="ARBA00023268"/>
    </source>
</evidence>
<evidence type="ECO:0000256" key="14">
    <source>
        <dbReference type="ARBA" id="ARBA00025153"/>
    </source>
</evidence>
<dbReference type="PANTHER" id="PTHR12592:SF0">
    <property type="entry name" value="ATP-DEPENDENT (S)-NAD(P)H-HYDRATE DEHYDRATASE"/>
    <property type="match status" value="1"/>
</dbReference>
<comment type="similarity">
    <text evidence="4 19">In the C-terminal section; belongs to the NnrD/CARKD family.</text>
</comment>
<dbReference type="SUPFAM" id="SSF64153">
    <property type="entry name" value="YjeF N-terminal domain-like"/>
    <property type="match status" value="1"/>
</dbReference>
<evidence type="ECO:0000256" key="19">
    <source>
        <dbReference type="PIRNR" id="PIRNR017184"/>
    </source>
</evidence>
<dbReference type="PROSITE" id="PS51385">
    <property type="entry name" value="YJEF_N"/>
    <property type="match status" value="1"/>
</dbReference>
<dbReference type="Proteomes" id="UP000471120">
    <property type="component" value="Unassembled WGS sequence"/>
</dbReference>
<evidence type="ECO:0000256" key="1">
    <source>
        <dbReference type="ARBA" id="ARBA00000013"/>
    </source>
</evidence>
<keyword evidence="11 18" id="KW-0413">Isomerase</keyword>
<comment type="function">
    <text evidence="18">Catalyzes the epimerization of the S- and R-forms of NAD(P)HX, a damaged form of NAD(P)H that is a result of enzymatic or heat-dependent hydration. This is a prerequisite for the S-specific NAD(P)H-hydrate dehydratase to allow the repair of both epimers of NAD(P)HX.</text>
</comment>
<dbReference type="EC" id="4.2.1.136" evidence="19"/>
<feature type="binding site" evidence="18">
    <location>
        <position position="63"/>
    </location>
    <ligand>
        <name>K(+)</name>
        <dbReference type="ChEBI" id="CHEBI:29103"/>
    </ligand>
</feature>
<evidence type="ECO:0000256" key="2">
    <source>
        <dbReference type="ARBA" id="ARBA00000909"/>
    </source>
</evidence>
<sequence length="482" mass="48004">MRGYYTAAEVRDAEAPQLAVLPEGTLMRRAAYGVARVVADELRSRTGGVVGRSVGLLVGTGDNGGDALWAGALLRRRGVVVTACPVDPERMHAAGAAALRRAGGRIASGALPDDVDLVIDGILGISGKGGLRRPAAALVEQVSAPIVAVDLPSGVDCDTGAVDGAAVRADVTVTFGLLRRVHALAAAMCGRVELVPIGIESGDAGLVQLDAADVGQMWPVPGAHDDKYTQGVVGVVAGSPGYPGAGILCTSGAVAATSGMVRYAGPDTAAIVGHRPEIVAAPDIASTGRVQAWVIGPGIGTDDDALERVRAVLATDLPVVVDADGLTLLAREPDLVRARSAPTLLTPHDREFARLTGAEPGADRVGAVAGLARAWSATVLLKGRATIVSDGVGAAFVNDAGGSWPSTAGSGDVLSGIVGALAASGLALPWAAALAARAHALAANLAARGGAAGASGGFGTAPIGASMLLDAVSDAVRVLRVR</sequence>
<comment type="catalytic activity">
    <reaction evidence="1 18 19">
        <text>(6R)-NADHX = (6S)-NADHX</text>
        <dbReference type="Rhea" id="RHEA:32215"/>
        <dbReference type="ChEBI" id="CHEBI:64074"/>
        <dbReference type="ChEBI" id="CHEBI:64075"/>
        <dbReference type="EC" id="5.1.99.6"/>
    </reaction>
</comment>
<feature type="binding site" evidence="17">
    <location>
        <position position="412"/>
    </location>
    <ligand>
        <name>(6S)-NADPHX</name>
        <dbReference type="ChEBI" id="CHEBI:64076"/>
    </ligand>
</feature>
<dbReference type="NCBIfam" id="TIGR00197">
    <property type="entry name" value="yjeF_nterm"/>
    <property type="match status" value="1"/>
</dbReference>
<feature type="binding site" evidence="17">
    <location>
        <begin position="382"/>
        <end position="386"/>
    </location>
    <ligand>
        <name>AMP</name>
        <dbReference type="ChEBI" id="CHEBI:456215"/>
    </ligand>
</feature>
<evidence type="ECO:0000256" key="15">
    <source>
        <dbReference type="ARBA" id="ARBA00048238"/>
    </source>
</evidence>
<dbReference type="InterPro" id="IPR004443">
    <property type="entry name" value="YjeF_N_dom"/>
</dbReference>
<feature type="binding site" evidence="18">
    <location>
        <position position="120"/>
    </location>
    <ligand>
        <name>K(+)</name>
        <dbReference type="ChEBI" id="CHEBI:29103"/>
    </ligand>
</feature>
<keyword evidence="8 17" id="KW-0521">NADP</keyword>
<dbReference type="Gene3D" id="3.40.50.10260">
    <property type="entry name" value="YjeF N-terminal domain"/>
    <property type="match status" value="1"/>
</dbReference>
<dbReference type="PIRSF" id="PIRSF017184">
    <property type="entry name" value="Nnr"/>
    <property type="match status" value="1"/>
</dbReference>
<dbReference type="RefSeq" id="WP_072713600.1">
    <property type="nucleotide sequence ID" value="NZ_QRCM01000001.1"/>
</dbReference>
<reference evidence="22 23" key="1">
    <citation type="submission" date="2018-07" db="EMBL/GenBank/DDBJ databases">
        <title>Genome sequence of Rhodococcus rhodnii ATCC 35071 from Rhodnius prolixus.</title>
        <authorList>
            <person name="Patel V."/>
            <person name="Vogel K.J."/>
        </authorList>
    </citation>
    <scope>NUCLEOTIDE SEQUENCE [LARGE SCALE GENOMIC DNA]</scope>
    <source>
        <strain evidence="22 23">ATCC 35071</strain>
    </source>
</reference>
<evidence type="ECO:0000256" key="18">
    <source>
        <dbReference type="HAMAP-Rule" id="MF_01966"/>
    </source>
</evidence>
<keyword evidence="5 18" id="KW-0479">Metal-binding</keyword>
<evidence type="ECO:0000256" key="6">
    <source>
        <dbReference type="ARBA" id="ARBA00022741"/>
    </source>
</evidence>
<keyword evidence="12 17" id="KW-0456">Lyase</keyword>
<feature type="binding site" evidence="17">
    <location>
        <position position="411"/>
    </location>
    <ligand>
        <name>AMP</name>
        <dbReference type="ChEBI" id="CHEBI:456215"/>
    </ligand>
</feature>
<dbReference type="PROSITE" id="PS51383">
    <property type="entry name" value="YJEF_C_3"/>
    <property type="match status" value="1"/>
</dbReference>
<comment type="similarity">
    <text evidence="18">Belongs to the NnrE/AIBP family.</text>
</comment>
<dbReference type="Pfam" id="PF01256">
    <property type="entry name" value="Carb_kinase"/>
    <property type="match status" value="1"/>
</dbReference>
<keyword evidence="9 18" id="KW-0630">Potassium</keyword>
<evidence type="ECO:0000256" key="12">
    <source>
        <dbReference type="ARBA" id="ARBA00023239"/>
    </source>
</evidence>
<organism evidence="22 23">
    <name type="scientific">Rhodococcus rhodnii</name>
    <dbReference type="NCBI Taxonomy" id="38312"/>
    <lineage>
        <taxon>Bacteria</taxon>
        <taxon>Bacillati</taxon>
        <taxon>Actinomycetota</taxon>
        <taxon>Actinomycetes</taxon>
        <taxon>Mycobacteriales</taxon>
        <taxon>Nocardiaceae</taxon>
        <taxon>Rhodococcus</taxon>
    </lineage>
</organism>
<dbReference type="HAMAP" id="MF_01965">
    <property type="entry name" value="NADHX_dehydratase"/>
    <property type="match status" value="1"/>
</dbReference>
<evidence type="ECO:0000256" key="4">
    <source>
        <dbReference type="ARBA" id="ARBA00009524"/>
    </source>
</evidence>
<dbReference type="PANTHER" id="PTHR12592">
    <property type="entry name" value="ATP-DEPENDENT (S)-NAD(P)H-HYDRATE DEHYDRATASE FAMILY MEMBER"/>
    <property type="match status" value="1"/>
</dbReference>
<feature type="binding site" evidence="17">
    <location>
        <position position="348"/>
    </location>
    <ligand>
        <name>(6S)-NADPHX</name>
        <dbReference type="ChEBI" id="CHEBI:64076"/>
    </ligand>
</feature>
<comment type="cofactor">
    <cofactor evidence="18 19">
        <name>K(+)</name>
        <dbReference type="ChEBI" id="CHEBI:29103"/>
    </cofactor>
    <text evidence="18 19">Binds 1 potassium ion per subunit.</text>
</comment>